<dbReference type="InterPro" id="IPR029045">
    <property type="entry name" value="ClpP/crotonase-like_dom_sf"/>
</dbReference>
<dbReference type="PANTHER" id="PTHR11941:SF173">
    <property type="entry name" value="3-HYDROXYBUTYRYL-COA DEHYDRATASE-LIKE PROTEIN, MITOCHONDRIAL"/>
    <property type="match status" value="1"/>
</dbReference>
<evidence type="ECO:0000313" key="4">
    <source>
        <dbReference type="Proteomes" id="UP000695562"/>
    </source>
</evidence>
<comment type="similarity">
    <text evidence="1 2">Belongs to the enoyl-CoA hydratase/isomerase family.</text>
</comment>
<reference evidence="3" key="1">
    <citation type="submission" date="2020-01" db="EMBL/GenBank/DDBJ databases">
        <title>Development of genomics and gene disruption for Polysphondylium violaceum indicates a role for the polyketide synthase stlB in stalk morphogenesis.</title>
        <authorList>
            <person name="Narita B."/>
            <person name="Kawabe Y."/>
            <person name="Kin K."/>
            <person name="Saito T."/>
            <person name="Gibbs R."/>
            <person name="Kuspa A."/>
            <person name="Muzny D."/>
            <person name="Queller D."/>
            <person name="Richards S."/>
            <person name="Strassman J."/>
            <person name="Sucgang R."/>
            <person name="Worley K."/>
            <person name="Schaap P."/>
        </authorList>
    </citation>
    <scope>NUCLEOTIDE SEQUENCE</scope>
    <source>
        <strain evidence="3">QSvi11</strain>
    </source>
</reference>
<evidence type="ECO:0000256" key="1">
    <source>
        <dbReference type="ARBA" id="ARBA00005254"/>
    </source>
</evidence>
<dbReference type="PANTHER" id="PTHR11941">
    <property type="entry name" value="ENOYL-COA HYDRATASE-RELATED"/>
    <property type="match status" value="1"/>
</dbReference>
<dbReference type="CDD" id="cd06558">
    <property type="entry name" value="crotonase-like"/>
    <property type="match status" value="1"/>
</dbReference>
<dbReference type="InterPro" id="IPR018376">
    <property type="entry name" value="Enoyl-CoA_hyd/isom_CS"/>
</dbReference>
<dbReference type="Gene3D" id="3.90.226.10">
    <property type="entry name" value="2-enoyl-CoA Hydratase, Chain A, domain 1"/>
    <property type="match status" value="1"/>
</dbReference>
<dbReference type="PROSITE" id="PS00166">
    <property type="entry name" value="ENOYL_COA_HYDRATASE"/>
    <property type="match status" value="1"/>
</dbReference>
<accession>A0A8J4Q8B5</accession>
<dbReference type="SUPFAM" id="SSF52096">
    <property type="entry name" value="ClpP/crotonase"/>
    <property type="match status" value="1"/>
</dbReference>
<dbReference type="GO" id="GO:0003824">
    <property type="term" value="F:catalytic activity"/>
    <property type="evidence" value="ECO:0007669"/>
    <property type="project" value="InterPro"/>
</dbReference>
<evidence type="ECO:0000313" key="3">
    <source>
        <dbReference type="EMBL" id="KAF2076601.1"/>
    </source>
</evidence>
<dbReference type="OrthoDB" id="2139957at2759"/>
<protein>
    <recommendedName>
        <fullName evidence="5">Enoyl-CoA hydratase</fullName>
    </recommendedName>
</protein>
<dbReference type="Pfam" id="PF00378">
    <property type="entry name" value="ECH_1"/>
    <property type="match status" value="1"/>
</dbReference>
<gene>
    <name evidence="3" type="ORF">CYY_002087</name>
</gene>
<evidence type="ECO:0008006" key="5">
    <source>
        <dbReference type="Google" id="ProtNLM"/>
    </source>
</evidence>
<evidence type="ECO:0000256" key="2">
    <source>
        <dbReference type="RuleBase" id="RU003707"/>
    </source>
</evidence>
<dbReference type="AlphaFoldDB" id="A0A8J4Q8B5"/>
<organism evidence="3 4">
    <name type="scientific">Polysphondylium violaceum</name>
    <dbReference type="NCBI Taxonomy" id="133409"/>
    <lineage>
        <taxon>Eukaryota</taxon>
        <taxon>Amoebozoa</taxon>
        <taxon>Evosea</taxon>
        <taxon>Eumycetozoa</taxon>
        <taxon>Dictyostelia</taxon>
        <taxon>Dictyosteliales</taxon>
        <taxon>Dictyosteliaceae</taxon>
        <taxon>Polysphondylium</taxon>
    </lineage>
</organism>
<dbReference type="Proteomes" id="UP000695562">
    <property type="component" value="Unassembled WGS sequence"/>
</dbReference>
<keyword evidence="4" id="KW-1185">Reference proteome</keyword>
<name>A0A8J4Q8B5_9MYCE</name>
<dbReference type="GO" id="GO:0006635">
    <property type="term" value="P:fatty acid beta-oxidation"/>
    <property type="evidence" value="ECO:0007669"/>
    <property type="project" value="TreeGrafter"/>
</dbReference>
<proteinExistence type="inferred from homology"/>
<sequence length="286" mass="31036">MFKFTTQLTTSGSRYLCRYFTTQSTSANEPLVLLEKHLVDGKYNGVSILKLNKPTTLNALTFTMGEEFKKLVAQLENESDLKCVVLTGAGKAFSSGGDLNFLRERAADTPENNAKIMEKFYKTFLCIRNIPVPVIAAVNGHAIGAGLCLALATDIRIASTKASLGLTFVGVNLHPGMAATHFLPRMVGHQVASRLILTGDVLSAEESKRLGIVVDVAEPDQLMNNALEMASTIAKRSPFAVRSSTKTLRTLSGLGLDSSLQREADAQSQCYAQETFLSNPIFLEKK</sequence>
<comment type="caution">
    <text evidence="3">The sequence shown here is derived from an EMBL/GenBank/DDBJ whole genome shotgun (WGS) entry which is preliminary data.</text>
</comment>
<dbReference type="GO" id="GO:0005739">
    <property type="term" value="C:mitochondrion"/>
    <property type="evidence" value="ECO:0007669"/>
    <property type="project" value="TreeGrafter"/>
</dbReference>
<dbReference type="EMBL" id="AJWJ01000055">
    <property type="protein sequence ID" value="KAF2076601.1"/>
    <property type="molecule type" value="Genomic_DNA"/>
</dbReference>
<dbReference type="InterPro" id="IPR001753">
    <property type="entry name" value="Enoyl-CoA_hydra/iso"/>
</dbReference>